<evidence type="ECO:0000256" key="1">
    <source>
        <dbReference type="ARBA" id="ARBA00022598"/>
    </source>
</evidence>
<dbReference type="PANTHER" id="PTHR42918">
    <property type="entry name" value="LYSYL-TRNA SYNTHETASE"/>
    <property type="match status" value="1"/>
</dbReference>
<dbReference type="SUPFAM" id="SSF55681">
    <property type="entry name" value="Class II aaRS and biotin synthetases"/>
    <property type="match status" value="1"/>
</dbReference>
<dbReference type="GO" id="GO:0006430">
    <property type="term" value="P:lysyl-tRNA aminoacylation"/>
    <property type="evidence" value="ECO:0007669"/>
    <property type="project" value="InterPro"/>
</dbReference>
<dbReference type="PRINTS" id="PR00982">
    <property type="entry name" value="TRNASYNTHLYS"/>
</dbReference>
<dbReference type="SUPFAM" id="SSF50249">
    <property type="entry name" value="Nucleic acid-binding proteins"/>
    <property type="match status" value="1"/>
</dbReference>
<dbReference type="Pfam" id="PF00152">
    <property type="entry name" value="tRNA-synt_2"/>
    <property type="match status" value="1"/>
</dbReference>
<keyword evidence="2" id="KW-0547">Nucleotide-binding</keyword>
<dbReference type="EMBL" id="JADGKB010000086">
    <property type="protein sequence ID" value="KAJ3254392.1"/>
    <property type="molecule type" value="Genomic_DNA"/>
</dbReference>
<gene>
    <name evidence="7" type="primary">KRS1_2</name>
    <name evidence="7" type="ORF">HK103_007186</name>
</gene>
<reference evidence="7" key="1">
    <citation type="submission" date="2020-05" db="EMBL/GenBank/DDBJ databases">
        <title>Phylogenomic resolution of chytrid fungi.</title>
        <authorList>
            <person name="Stajich J.E."/>
            <person name="Amses K."/>
            <person name="Simmons R."/>
            <person name="Seto K."/>
            <person name="Myers J."/>
            <person name="Bonds A."/>
            <person name="Quandt C.A."/>
            <person name="Barry K."/>
            <person name="Liu P."/>
            <person name="Grigoriev I."/>
            <person name="Longcore J.E."/>
            <person name="James T.Y."/>
        </authorList>
    </citation>
    <scope>NUCLEOTIDE SEQUENCE</scope>
    <source>
        <strain evidence="7">PLAUS21</strain>
    </source>
</reference>
<keyword evidence="1" id="KW-0436">Ligase</keyword>
<dbReference type="InterPro" id="IPR004365">
    <property type="entry name" value="NA-bd_OB_tRNA"/>
</dbReference>
<keyword evidence="3" id="KW-0067">ATP-binding</keyword>
<dbReference type="InterPro" id="IPR045864">
    <property type="entry name" value="aa-tRNA-synth_II/BPL/LPL"/>
</dbReference>
<evidence type="ECO:0000313" key="8">
    <source>
        <dbReference type="Proteomes" id="UP001210925"/>
    </source>
</evidence>
<protein>
    <recommendedName>
        <fullName evidence="5">Lysyl-tRNA synthetase</fullName>
    </recommendedName>
</protein>
<dbReference type="GO" id="GO:0000049">
    <property type="term" value="F:tRNA binding"/>
    <property type="evidence" value="ECO:0007669"/>
    <property type="project" value="TreeGrafter"/>
</dbReference>
<evidence type="ECO:0000313" key="7">
    <source>
        <dbReference type="EMBL" id="KAJ3254392.1"/>
    </source>
</evidence>
<evidence type="ECO:0000259" key="6">
    <source>
        <dbReference type="PROSITE" id="PS50862"/>
    </source>
</evidence>
<name>A0AAD5UCF2_9FUNG</name>
<dbReference type="InterPro" id="IPR044136">
    <property type="entry name" value="Lys-tRNA-ligase_II_N"/>
</dbReference>
<dbReference type="PANTHER" id="PTHR42918:SF5">
    <property type="entry name" value="LYSINE--TRNA LIGASE, MITOCHONDRIAL"/>
    <property type="match status" value="1"/>
</dbReference>
<dbReference type="GO" id="GO:0005524">
    <property type="term" value="F:ATP binding"/>
    <property type="evidence" value="ECO:0007669"/>
    <property type="project" value="UniProtKB-KW"/>
</dbReference>
<proteinExistence type="predicted"/>
<dbReference type="PROSITE" id="PS50862">
    <property type="entry name" value="AA_TRNA_LIGASE_II"/>
    <property type="match status" value="1"/>
</dbReference>
<dbReference type="GO" id="GO:0005829">
    <property type="term" value="C:cytosol"/>
    <property type="evidence" value="ECO:0007669"/>
    <property type="project" value="TreeGrafter"/>
</dbReference>
<dbReference type="GO" id="GO:0004824">
    <property type="term" value="F:lysine-tRNA ligase activity"/>
    <property type="evidence" value="ECO:0007669"/>
    <property type="project" value="InterPro"/>
</dbReference>
<dbReference type="Pfam" id="PF01336">
    <property type="entry name" value="tRNA_anti-codon"/>
    <property type="match status" value="1"/>
</dbReference>
<comment type="caution">
    <text evidence="7">The sequence shown here is derived from an EMBL/GenBank/DDBJ whole genome shotgun (WGS) entry which is preliminary data.</text>
</comment>
<sequence>MQNRIIQCARRWNSDYKTIHLNNIKSVDKYPTFRSQPLEFKEVFQKPGGTVSVCGRVTSKRIQGKNLAFIDLVRNQQVLQVVLKRDQFESFDNIHIGIGDIYEFEGTVQDTRKGQTSLYASKSTLLAPCLHRIPEELKDDNTKHRLPWLNLLVNQEAVKILQTRFKIINHIRAFLNGKDFIEIETPVLSTQSGGANAKPFKTHLNTFEMDLEMRIAPELYLKQLIVGGFDKIYEIGKQFRNEGIDATHNPEFTTCELYQTFTTVDKMMEMTETLFRNIFQEINRQQTTTIWINDEEHEIDFSKDFQRINIIPKLESIVGQLPPLENEPLCIQPTFLIGHPKALSPLSKCENGIADRFELFIGRKEYVNSYSELNDPEEQLKRFQSQQEDRNSGDREAQQLDLNFCKALEYGLPPTVGWGLGIDRLVMLVVGSRRIRDVIAFPIIKHEK</sequence>
<organism evidence="7 8">
    <name type="scientific">Boothiomyces macroporosus</name>
    <dbReference type="NCBI Taxonomy" id="261099"/>
    <lineage>
        <taxon>Eukaryota</taxon>
        <taxon>Fungi</taxon>
        <taxon>Fungi incertae sedis</taxon>
        <taxon>Chytridiomycota</taxon>
        <taxon>Chytridiomycota incertae sedis</taxon>
        <taxon>Chytridiomycetes</taxon>
        <taxon>Rhizophydiales</taxon>
        <taxon>Terramycetaceae</taxon>
        <taxon>Boothiomyces</taxon>
    </lineage>
</organism>
<dbReference type="AlphaFoldDB" id="A0AAD5UCF2"/>
<evidence type="ECO:0000256" key="5">
    <source>
        <dbReference type="ARBA" id="ARBA00030563"/>
    </source>
</evidence>
<evidence type="ECO:0000256" key="3">
    <source>
        <dbReference type="ARBA" id="ARBA00022840"/>
    </source>
</evidence>
<dbReference type="Proteomes" id="UP001210925">
    <property type="component" value="Unassembled WGS sequence"/>
</dbReference>
<keyword evidence="4" id="KW-0030">Aminoacyl-tRNA synthetase</keyword>
<evidence type="ECO:0000256" key="4">
    <source>
        <dbReference type="ARBA" id="ARBA00023146"/>
    </source>
</evidence>
<dbReference type="Gene3D" id="2.40.50.140">
    <property type="entry name" value="Nucleic acid-binding proteins"/>
    <property type="match status" value="1"/>
</dbReference>
<dbReference type="CDD" id="cd04322">
    <property type="entry name" value="LysRS_N"/>
    <property type="match status" value="1"/>
</dbReference>
<dbReference type="Gene3D" id="3.30.930.10">
    <property type="entry name" value="Bira Bifunctional Protein, Domain 2"/>
    <property type="match status" value="1"/>
</dbReference>
<evidence type="ECO:0000256" key="2">
    <source>
        <dbReference type="ARBA" id="ARBA00022741"/>
    </source>
</evidence>
<accession>A0AAD5UCF2</accession>
<dbReference type="InterPro" id="IPR004364">
    <property type="entry name" value="Aa-tRNA-synt_II"/>
</dbReference>
<feature type="domain" description="Aminoacyl-transfer RNA synthetases class-II family profile" evidence="6">
    <location>
        <begin position="166"/>
        <end position="442"/>
    </location>
</feature>
<dbReference type="InterPro" id="IPR018149">
    <property type="entry name" value="Lys-tRNA-synth_II_C"/>
</dbReference>
<keyword evidence="8" id="KW-1185">Reference proteome</keyword>
<dbReference type="InterPro" id="IPR012340">
    <property type="entry name" value="NA-bd_OB-fold"/>
</dbReference>
<dbReference type="InterPro" id="IPR006195">
    <property type="entry name" value="aa-tRNA-synth_II"/>
</dbReference>